<dbReference type="Pfam" id="PF13837">
    <property type="entry name" value="Myb_DNA-bind_4"/>
    <property type="match status" value="1"/>
</dbReference>
<proteinExistence type="predicted"/>
<dbReference type="EMBL" id="KQ982426">
    <property type="protein sequence ID" value="KYQ56581.1"/>
    <property type="molecule type" value="Genomic_DNA"/>
</dbReference>
<feature type="domain" description="Myb/SANT-like DNA-binding" evidence="2">
    <location>
        <begin position="69"/>
        <end position="143"/>
    </location>
</feature>
<name>A0A151X878_9HYME</name>
<dbReference type="PANTHER" id="PTHR47595:SF1">
    <property type="entry name" value="MYB_SANT-LIKE DNA-BINDING DOMAIN-CONTAINING PROTEIN"/>
    <property type="match status" value="1"/>
</dbReference>
<evidence type="ECO:0000313" key="4">
    <source>
        <dbReference type="Proteomes" id="UP000075809"/>
    </source>
</evidence>
<dbReference type="PANTHER" id="PTHR47595">
    <property type="entry name" value="HEAT SHOCK 70 KDA PROTEIN 14"/>
    <property type="match status" value="1"/>
</dbReference>
<dbReference type="AlphaFoldDB" id="A0A151X878"/>
<evidence type="ECO:0000313" key="3">
    <source>
        <dbReference type="EMBL" id="KYQ56581.1"/>
    </source>
</evidence>
<evidence type="ECO:0000256" key="1">
    <source>
        <dbReference type="SAM" id="MobiDB-lite"/>
    </source>
</evidence>
<feature type="region of interest" description="Disordered" evidence="1">
    <location>
        <begin position="161"/>
        <end position="185"/>
    </location>
</feature>
<dbReference type="Proteomes" id="UP000075809">
    <property type="component" value="Unassembled WGS sequence"/>
</dbReference>
<accession>A0A151X878</accession>
<gene>
    <name evidence="3" type="ORF">ALC60_04486</name>
</gene>
<sequence>MDSAERRIENSGMSTIGQIFDTRDPRYARYAPWDCTLTQVKVEAHKIAEAISRIQNAIAYDFWNSNLHKEHENDFKSGKFKSSKVWKKIAIILQNENSQWMYTGIQCENKFKELHKKYIKVKDHNKQLGNSPMTCKFFNELEEVLGEKPCVAPVALASNLKKRSASTSSQNSDVENESDKECEKKVRKTRVQKELGEWSASLREDAKRREEARAIKRLSVSDRAITAYTNMMEKLK</sequence>
<evidence type="ECO:0000259" key="2">
    <source>
        <dbReference type="Pfam" id="PF13837"/>
    </source>
</evidence>
<keyword evidence="4" id="KW-1185">Reference proteome</keyword>
<dbReference type="InterPro" id="IPR044822">
    <property type="entry name" value="Myb_DNA-bind_4"/>
</dbReference>
<protein>
    <recommendedName>
        <fullName evidence="2">Myb/SANT-like DNA-binding domain-containing protein</fullName>
    </recommendedName>
</protein>
<organism evidence="3 4">
    <name type="scientific">Mycetomoellerius zeteki</name>
    <dbReference type="NCBI Taxonomy" id="64791"/>
    <lineage>
        <taxon>Eukaryota</taxon>
        <taxon>Metazoa</taxon>
        <taxon>Ecdysozoa</taxon>
        <taxon>Arthropoda</taxon>
        <taxon>Hexapoda</taxon>
        <taxon>Insecta</taxon>
        <taxon>Pterygota</taxon>
        <taxon>Neoptera</taxon>
        <taxon>Endopterygota</taxon>
        <taxon>Hymenoptera</taxon>
        <taxon>Apocrita</taxon>
        <taxon>Aculeata</taxon>
        <taxon>Formicoidea</taxon>
        <taxon>Formicidae</taxon>
        <taxon>Myrmicinae</taxon>
        <taxon>Mycetomoellerius</taxon>
    </lineage>
</organism>
<reference evidence="3 4" key="1">
    <citation type="submission" date="2015-09" db="EMBL/GenBank/DDBJ databases">
        <title>Trachymyrmex zeteki WGS genome.</title>
        <authorList>
            <person name="Nygaard S."/>
            <person name="Hu H."/>
            <person name="Boomsma J."/>
            <person name="Zhang G."/>
        </authorList>
    </citation>
    <scope>NUCLEOTIDE SEQUENCE [LARGE SCALE GENOMIC DNA]</scope>
    <source>
        <strain evidence="3">Tzet28-1</strain>
        <tissue evidence="3">Whole body</tissue>
    </source>
</reference>